<dbReference type="AlphaFoldDB" id="A0A433PC46"/>
<evidence type="ECO:0000256" key="1">
    <source>
        <dbReference type="ARBA" id="ARBA00005246"/>
    </source>
</evidence>
<dbReference type="PANTHER" id="PTHR13430">
    <property type="match status" value="1"/>
</dbReference>
<dbReference type="Pfam" id="PF10033">
    <property type="entry name" value="ATG13"/>
    <property type="match status" value="1"/>
</dbReference>
<reference evidence="5 6" key="1">
    <citation type="journal article" date="2018" name="New Phytol.">
        <title>Phylogenomics of Endogonaceae and evolution of mycorrhizas within Mucoromycota.</title>
        <authorList>
            <person name="Chang Y."/>
            <person name="Desiro A."/>
            <person name="Na H."/>
            <person name="Sandor L."/>
            <person name="Lipzen A."/>
            <person name="Clum A."/>
            <person name="Barry K."/>
            <person name="Grigoriev I.V."/>
            <person name="Martin F.M."/>
            <person name="Stajich J.E."/>
            <person name="Smith M.E."/>
            <person name="Bonito G."/>
            <person name="Spatafora J.W."/>
        </authorList>
    </citation>
    <scope>NUCLEOTIDE SEQUENCE [LARGE SCALE GENOMIC DNA]</scope>
    <source>
        <strain evidence="5 6">AD002</strain>
    </source>
</reference>
<dbReference type="Proteomes" id="UP000274822">
    <property type="component" value="Unassembled WGS sequence"/>
</dbReference>
<proteinExistence type="inferred from homology"/>
<comment type="similarity">
    <text evidence="1 3">Belongs to the ATG13 family. Fungi subfamily.</text>
</comment>
<accession>A0A433PC46</accession>
<dbReference type="GO" id="GO:0034497">
    <property type="term" value="P:protein localization to phagophore assembly site"/>
    <property type="evidence" value="ECO:0007669"/>
    <property type="project" value="TreeGrafter"/>
</dbReference>
<dbReference type="InterPro" id="IPR036570">
    <property type="entry name" value="HORMA_dom_sf"/>
</dbReference>
<feature type="non-terminal residue" evidence="5">
    <location>
        <position position="146"/>
    </location>
</feature>
<evidence type="ECO:0000256" key="2">
    <source>
        <dbReference type="ARBA" id="ARBA00023006"/>
    </source>
</evidence>
<dbReference type="PANTHER" id="PTHR13430:SF4">
    <property type="entry name" value="AUTOPHAGY-RELATED PROTEIN 13"/>
    <property type="match status" value="1"/>
</dbReference>
<dbReference type="GO" id="GO:0005829">
    <property type="term" value="C:cytosol"/>
    <property type="evidence" value="ECO:0007669"/>
    <property type="project" value="TreeGrafter"/>
</dbReference>
<gene>
    <name evidence="5" type="ORF">BC938DRAFT_477092</name>
</gene>
<protein>
    <recommendedName>
        <fullName evidence="3">Autophagy-related protein 13</fullName>
    </recommendedName>
</protein>
<evidence type="ECO:0000313" key="5">
    <source>
        <dbReference type="EMBL" id="RUS15088.1"/>
    </source>
</evidence>
<name>A0A433PC46_9FUNG</name>
<keyword evidence="6" id="KW-1185">Reference proteome</keyword>
<dbReference type="GO" id="GO:0000407">
    <property type="term" value="C:phagophore assembly site"/>
    <property type="evidence" value="ECO:0007669"/>
    <property type="project" value="TreeGrafter"/>
</dbReference>
<comment type="caution">
    <text evidence="5">The sequence shown here is derived from an EMBL/GenBank/DDBJ whole genome shotgun (WGS) entry which is preliminary data.</text>
</comment>
<keyword evidence="2 3" id="KW-0072">Autophagy</keyword>
<evidence type="ECO:0000256" key="3">
    <source>
        <dbReference type="RuleBase" id="RU361214"/>
    </source>
</evidence>
<dbReference type="Gene3D" id="3.30.900.10">
    <property type="entry name" value="HORMA domain"/>
    <property type="match status" value="1"/>
</dbReference>
<dbReference type="InterPro" id="IPR040182">
    <property type="entry name" value="ATG13"/>
</dbReference>
<dbReference type="InterPro" id="IPR018731">
    <property type="entry name" value="Atg13_N"/>
</dbReference>
<dbReference type="EMBL" id="RBNJ01026105">
    <property type="protein sequence ID" value="RUS15088.1"/>
    <property type="molecule type" value="Genomic_DNA"/>
</dbReference>
<dbReference type="GO" id="GO:0034727">
    <property type="term" value="P:piecemeal microautophagy of the nucleus"/>
    <property type="evidence" value="ECO:0007669"/>
    <property type="project" value="TreeGrafter"/>
</dbReference>
<dbReference type="GO" id="GO:1990316">
    <property type="term" value="C:Atg1/ULK1 kinase complex"/>
    <property type="evidence" value="ECO:0007669"/>
    <property type="project" value="InterPro"/>
</dbReference>
<organism evidence="5 6">
    <name type="scientific">Jimgerdemannia flammicorona</name>
    <dbReference type="NCBI Taxonomy" id="994334"/>
    <lineage>
        <taxon>Eukaryota</taxon>
        <taxon>Fungi</taxon>
        <taxon>Fungi incertae sedis</taxon>
        <taxon>Mucoromycota</taxon>
        <taxon>Mucoromycotina</taxon>
        <taxon>Endogonomycetes</taxon>
        <taxon>Endogonales</taxon>
        <taxon>Endogonaceae</taxon>
        <taxon>Jimgerdemannia</taxon>
    </lineage>
</organism>
<evidence type="ECO:0000313" key="6">
    <source>
        <dbReference type="Proteomes" id="UP000274822"/>
    </source>
</evidence>
<evidence type="ECO:0000259" key="4">
    <source>
        <dbReference type="Pfam" id="PF10033"/>
    </source>
</evidence>
<sequence length="146" mass="16810">MDDLDLFKDELKFWRTTATTQVGTMPPPPMIIELYLDTSELTQSQVLVVIDETMRRNRVDLAGSGSGGRVWAEEYFVGELDVELDVNLPVVYKKSIIFFRSLYAYVRLLPAFQLQRRLRKMKGLANLRLGYRLVAAPTLRNDEIPI</sequence>
<feature type="domain" description="Autophagy-related protein 13 N-terminal" evidence="4">
    <location>
        <begin position="1"/>
        <end position="144"/>
    </location>
</feature>
<dbReference type="GO" id="GO:0000423">
    <property type="term" value="P:mitophagy"/>
    <property type="evidence" value="ECO:0007669"/>
    <property type="project" value="TreeGrafter"/>
</dbReference>